<dbReference type="AlphaFoldDB" id="A0A1H5L7G1"/>
<accession>A0A1H5L7G1</accession>
<feature type="coiled-coil region" evidence="1">
    <location>
        <begin position="33"/>
        <end position="60"/>
    </location>
</feature>
<evidence type="ECO:0000256" key="2">
    <source>
        <dbReference type="SAM" id="Phobius"/>
    </source>
</evidence>
<name>A0A1H5L7G1_9FLAO</name>
<proteinExistence type="predicted"/>
<dbReference type="EMBL" id="FNUG01000002">
    <property type="protein sequence ID" value="SEE73016.1"/>
    <property type="molecule type" value="Genomic_DNA"/>
</dbReference>
<evidence type="ECO:0000256" key="1">
    <source>
        <dbReference type="SAM" id="Coils"/>
    </source>
</evidence>
<keyword evidence="2" id="KW-0472">Membrane</keyword>
<protein>
    <submittedName>
        <fullName evidence="3">Uncharacterized protein</fullName>
    </submittedName>
</protein>
<dbReference type="Proteomes" id="UP000199448">
    <property type="component" value="Unassembled WGS sequence"/>
</dbReference>
<evidence type="ECO:0000313" key="4">
    <source>
        <dbReference type="Proteomes" id="UP000199448"/>
    </source>
</evidence>
<keyword evidence="1" id="KW-0175">Coiled coil</keyword>
<dbReference type="RefSeq" id="WP_143019277.1">
    <property type="nucleotide sequence ID" value="NZ_FNGG01000002.1"/>
</dbReference>
<keyword evidence="2" id="KW-1133">Transmembrane helix</keyword>
<evidence type="ECO:0000313" key="3">
    <source>
        <dbReference type="EMBL" id="SEE73016.1"/>
    </source>
</evidence>
<reference evidence="3 4" key="1">
    <citation type="submission" date="2016-10" db="EMBL/GenBank/DDBJ databases">
        <authorList>
            <person name="de Groot N.N."/>
        </authorList>
    </citation>
    <scope>NUCLEOTIDE SEQUENCE [LARGE SCALE GENOMIC DNA]</scope>
    <source>
        <strain evidence="3 4">DSM 23553</strain>
    </source>
</reference>
<dbReference type="STRING" id="390640.SAMN04488034_102170"/>
<feature type="transmembrane region" description="Helical" evidence="2">
    <location>
        <begin position="7"/>
        <end position="28"/>
    </location>
</feature>
<gene>
    <name evidence="3" type="ORF">SAMN04488034_102170</name>
</gene>
<dbReference type="OrthoDB" id="1440259at2"/>
<organism evidence="3 4">
    <name type="scientific">Salinimicrobium catena</name>
    <dbReference type="NCBI Taxonomy" id="390640"/>
    <lineage>
        <taxon>Bacteria</taxon>
        <taxon>Pseudomonadati</taxon>
        <taxon>Bacteroidota</taxon>
        <taxon>Flavobacteriia</taxon>
        <taxon>Flavobacteriales</taxon>
        <taxon>Flavobacteriaceae</taxon>
        <taxon>Salinimicrobium</taxon>
    </lineage>
</organism>
<sequence>MKFNSDLLWSFYLIAAAVLFFSFGNFIGSSQTEKELSCQLKRSEEKIQILNRENQQLSEQLTSRGIYSYPQAGIISAEEEDQVTLLLMLNGQKALKDLVVKRSMLPGYSLLKGSEAKETMLSQKITYLGSLKPHTPAAFEMPLKQKEAAIEFIFKSGKKQWKQILRVRQNDKGEIFSFWVITNGNDLVIDKHVDKGFPMEKDGSILLWEDRKVRYSEIEMNSVFRF</sequence>
<keyword evidence="4" id="KW-1185">Reference proteome</keyword>
<keyword evidence="2" id="KW-0812">Transmembrane</keyword>